<dbReference type="InterPro" id="IPR013078">
    <property type="entry name" value="His_Pase_superF_clade-1"/>
</dbReference>
<dbReference type="Gene3D" id="3.40.50.1240">
    <property type="entry name" value="Phosphoglycerate mutase-like"/>
    <property type="match status" value="1"/>
</dbReference>
<gene>
    <name evidence="1" type="ORF">CANVERA_P1397</name>
</gene>
<protein>
    <submittedName>
        <fullName evidence="1">Uncharacterized protein</fullName>
    </submittedName>
</protein>
<dbReference type="GO" id="GO:0016791">
    <property type="term" value="F:phosphatase activity"/>
    <property type="evidence" value="ECO:0007669"/>
    <property type="project" value="TreeGrafter"/>
</dbReference>
<dbReference type="InterPro" id="IPR050275">
    <property type="entry name" value="PGM_Phosphatase"/>
</dbReference>
<proteinExistence type="predicted"/>
<dbReference type="AlphaFoldDB" id="A0A9W4TSI5"/>
<dbReference type="InterPro" id="IPR029033">
    <property type="entry name" value="His_PPase_superfam"/>
</dbReference>
<keyword evidence="2" id="KW-1185">Reference proteome</keyword>
<dbReference type="SUPFAM" id="SSF53254">
    <property type="entry name" value="Phosphoglycerate mutase-like"/>
    <property type="match status" value="1"/>
</dbReference>
<dbReference type="PANTHER" id="PTHR48100:SF1">
    <property type="entry name" value="HISTIDINE PHOSPHATASE FAMILY PROTEIN-RELATED"/>
    <property type="match status" value="1"/>
</dbReference>
<dbReference type="Pfam" id="PF00300">
    <property type="entry name" value="His_Phos_1"/>
    <property type="match status" value="1"/>
</dbReference>
<name>A0A9W4TSI5_9ASCO</name>
<sequence>MTNPKSLLIPTESDYIDAHGDTKPEEQFRETWNKLRLEKDANGNYKYPWDFEVVQGFFKQSDDSTDDRVFNYALDHMGRLKSWKEIVSDLEKLNSEAPDNVEYKLLILARHGEGWHNRVVNKHGLEAWDNKYHALTTDGEITYAPDPELTDIGIKQAQENRDLWKKEIELGAPIPSKFFVSPLQRSSNTLVITWQDLKPKDKQPIVVEKIRETIGKNLCDKRSSKTIIDQRFGKYGFKTDGIVEEDIYFGDERESMTHQSMRINEFLQDLFESDCKNGKVDKNLAKENIAISTTSHAGTIRCFINVLNHRKFTISTGGMIPIVCRGTRRQ</sequence>
<dbReference type="CDD" id="cd07067">
    <property type="entry name" value="HP_PGM_like"/>
    <property type="match status" value="1"/>
</dbReference>
<reference evidence="1" key="1">
    <citation type="submission" date="2022-12" db="EMBL/GenBank/DDBJ databases">
        <authorList>
            <person name="Brejova B."/>
        </authorList>
    </citation>
    <scope>NUCLEOTIDE SEQUENCE</scope>
</reference>
<accession>A0A9W4TSI5</accession>
<organism evidence="1 2">
    <name type="scientific">Candida verbasci</name>
    <dbReference type="NCBI Taxonomy" id="1227364"/>
    <lineage>
        <taxon>Eukaryota</taxon>
        <taxon>Fungi</taxon>
        <taxon>Dikarya</taxon>
        <taxon>Ascomycota</taxon>
        <taxon>Saccharomycotina</taxon>
        <taxon>Pichiomycetes</taxon>
        <taxon>Debaryomycetaceae</taxon>
        <taxon>Candida/Lodderomyces clade</taxon>
        <taxon>Candida</taxon>
    </lineage>
</organism>
<dbReference type="OrthoDB" id="496981at2759"/>
<dbReference type="EMBL" id="CANTUO010000001">
    <property type="protein sequence ID" value="CAI5756880.1"/>
    <property type="molecule type" value="Genomic_DNA"/>
</dbReference>
<comment type="caution">
    <text evidence="1">The sequence shown here is derived from an EMBL/GenBank/DDBJ whole genome shotgun (WGS) entry which is preliminary data.</text>
</comment>
<dbReference type="GO" id="GO:0005737">
    <property type="term" value="C:cytoplasm"/>
    <property type="evidence" value="ECO:0007669"/>
    <property type="project" value="TreeGrafter"/>
</dbReference>
<dbReference type="Proteomes" id="UP001152885">
    <property type="component" value="Unassembled WGS sequence"/>
</dbReference>
<evidence type="ECO:0000313" key="2">
    <source>
        <dbReference type="Proteomes" id="UP001152885"/>
    </source>
</evidence>
<evidence type="ECO:0000313" key="1">
    <source>
        <dbReference type="EMBL" id="CAI5756880.1"/>
    </source>
</evidence>
<dbReference type="PANTHER" id="PTHR48100">
    <property type="entry name" value="BROAD-SPECIFICITY PHOSPHATASE YOR283W-RELATED"/>
    <property type="match status" value="1"/>
</dbReference>